<dbReference type="Pfam" id="PF02826">
    <property type="entry name" value="2-Hacid_dh_C"/>
    <property type="match status" value="2"/>
</dbReference>
<dbReference type="SUPFAM" id="SSF52283">
    <property type="entry name" value="Formate/glycerate dehydrogenase catalytic domain-like"/>
    <property type="match status" value="1"/>
</dbReference>
<evidence type="ECO:0000256" key="2">
    <source>
        <dbReference type="RuleBase" id="RU003719"/>
    </source>
</evidence>
<evidence type="ECO:0000313" key="5">
    <source>
        <dbReference type="EMBL" id="KAB5529889.1"/>
    </source>
</evidence>
<evidence type="ECO:0000259" key="4">
    <source>
        <dbReference type="Pfam" id="PF02826"/>
    </source>
</evidence>
<name>A0A5N5KHP6_9ROSI</name>
<reference evidence="6" key="1">
    <citation type="journal article" date="2019" name="Gigascience">
        <title>De novo genome assembly of the endangered Acer yangbiense, a plant species with extremely small populations endemic to Yunnan Province, China.</title>
        <authorList>
            <person name="Yang J."/>
            <person name="Wariss H.M."/>
            <person name="Tao L."/>
            <person name="Zhang R."/>
            <person name="Yun Q."/>
            <person name="Hollingsworth P."/>
            <person name="Dao Z."/>
            <person name="Luo G."/>
            <person name="Guo H."/>
            <person name="Ma Y."/>
            <person name="Sun W."/>
        </authorList>
    </citation>
    <scope>NUCLEOTIDE SEQUENCE [LARGE SCALE GENOMIC DNA]</scope>
    <source>
        <strain evidence="6">cv. br00</strain>
    </source>
</reference>
<dbReference type="GO" id="GO:0004617">
    <property type="term" value="F:phosphoglycerate dehydrogenase activity"/>
    <property type="evidence" value="ECO:0007669"/>
    <property type="project" value="TreeGrafter"/>
</dbReference>
<proteinExistence type="inferred from homology"/>
<dbReference type="InterPro" id="IPR006139">
    <property type="entry name" value="D-isomer_2_OHA_DH_cat_dom"/>
</dbReference>
<dbReference type="InterPro" id="IPR036291">
    <property type="entry name" value="NAD(P)-bd_dom_sf"/>
</dbReference>
<dbReference type="InterPro" id="IPR006140">
    <property type="entry name" value="D-isomer_DH_NAD-bd"/>
</dbReference>
<evidence type="ECO:0000313" key="6">
    <source>
        <dbReference type="Proteomes" id="UP000326939"/>
    </source>
</evidence>
<keyword evidence="6" id="KW-1185">Reference proteome</keyword>
<dbReference type="PANTHER" id="PTHR42938:SF25">
    <property type="entry name" value="D-ISOMER SPECIFIC 2-HYDROXYACID DEHYDROGENASE FAMILY PROTEIN"/>
    <property type="match status" value="1"/>
</dbReference>
<feature type="domain" description="D-isomer specific 2-hydroxyacid dehydrogenase catalytic" evidence="3">
    <location>
        <begin position="105"/>
        <end position="438"/>
    </location>
</feature>
<dbReference type="PROSITE" id="PS00671">
    <property type="entry name" value="D_2_HYDROXYACID_DH_3"/>
    <property type="match status" value="1"/>
</dbReference>
<comment type="similarity">
    <text evidence="2">Belongs to the D-isomer specific 2-hydroxyacid dehydrogenase family.</text>
</comment>
<dbReference type="SUPFAM" id="SSF51735">
    <property type="entry name" value="NAD(P)-binding Rossmann-fold domains"/>
    <property type="match status" value="1"/>
</dbReference>
<feature type="domain" description="D-isomer specific 2-hydroxyacid dehydrogenase NAD-binding" evidence="4">
    <location>
        <begin position="176"/>
        <end position="288"/>
    </location>
</feature>
<keyword evidence="1 2" id="KW-0560">Oxidoreductase</keyword>
<evidence type="ECO:0000256" key="1">
    <source>
        <dbReference type="ARBA" id="ARBA00023002"/>
    </source>
</evidence>
<dbReference type="Pfam" id="PF00389">
    <property type="entry name" value="2-Hacid_dh"/>
    <property type="match status" value="1"/>
</dbReference>
<dbReference type="AlphaFoldDB" id="A0A5N5KHP6"/>
<protein>
    <recommendedName>
        <fullName evidence="7">D-isomer specific 2-hydroxyacid dehydrogenase NAD-binding domain-containing protein</fullName>
    </recommendedName>
</protein>
<dbReference type="Gene3D" id="3.40.50.720">
    <property type="entry name" value="NAD(P)-binding Rossmann-like Domain"/>
    <property type="match status" value="4"/>
</dbReference>
<sequence>MFCNHLSKPTLISAVKRACGLPCFFTLSKLSPLHFSTDTLTKVEKMNGNSDKHITRVLFCGPYFPASHQYTKEYLQKYPFIQALSLSALYLHCGVDDVPLAAVPDVISKYNICVVKMMRLTSNIISRATQMKLIMQFGVGLEGVDIDAATKYGIKVARIPGHVTGNAASCAEMTIYLMLGLLRKQNEMQISIKQKRLGEPAGETLLGKTVFIMGFGNIGIELAKRLRPFGVKIIATKRSWALHSIGSLQSDDDNLVDEKGSHEDIYKLARDSDIVVCCLSMNKETVSLCSLLYFTSVLYVLWKDIILDCIEIEMLNRLGVGFFLTSCQLAQRIVDQLHSSRAGIVNKSFISSMKKGALLINIARGGLLDYDAVVHHLESGHLGGLGIDVAWTEPFDPDDPILKFNNVIISPHVAGVTEQSYRAMAKVVGDVALQLHSGTPLTGIEIVN</sequence>
<dbReference type="EMBL" id="VDCV01000013">
    <property type="protein sequence ID" value="KAB5529889.1"/>
    <property type="molecule type" value="Genomic_DNA"/>
</dbReference>
<dbReference type="GO" id="GO:0051287">
    <property type="term" value="F:NAD binding"/>
    <property type="evidence" value="ECO:0007669"/>
    <property type="project" value="InterPro"/>
</dbReference>
<dbReference type="CDD" id="cd12175">
    <property type="entry name" value="2-Hacid_dh_11"/>
    <property type="match status" value="1"/>
</dbReference>
<feature type="domain" description="D-isomer specific 2-hydroxyacid dehydrogenase NAD-binding" evidence="4">
    <location>
        <begin position="339"/>
        <end position="414"/>
    </location>
</feature>
<organism evidence="5 6">
    <name type="scientific">Salix brachista</name>
    <dbReference type="NCBI Taxonomy" id="2182728"/>
    <lineage>
        <taxon>Eukaryota</taxon>
        <taxon>Viridiplantae</taxon>
        <taxon>Streptophyta</taxon>
        <taxon>Embryophyta</taxon>
        <taxon>Tracheophyta</taxon>
        <taxon>Spermatophyta</taxon>
        <taxon>Magnoliopsida</taxon>
        <taxon>eudicotyledons</taxon>
        <taxon>Gunneridae</taxon>
        <taxon>Pentapetalae</taxon>
        <taxon>rosids</taxon>
        <taxon>fabids</taxon>
        <taxon>Malpighiales</taxon>
        <taxon>Salicaceae</taxon>
        <taxon>Saliceae</taxon>
        <taxon>Salix</taxon>
    </lineage>
</organism>
<dbReference type="InterPro" id="IPR029753">
    <property type="entry name" value="D-isomer_DH_CS"/>
</dbReference>
<accession>A0A5N5KHP6</accession>
<evidence type="ECO:0008006" key="7">
    <source>
        <dbReference type="Google" id="ProtNLM"/>
    </source>
</evidence>
<dbReference type="Proteomes" id="UP000326939">
    <property type="component" value="Chromosome 13"/>
</dbReference>
<gene>
    <name evidence="5" type="ORF">DKX38_019970</name>
</gene>
<comment type="caution">
    <text evidence="5">The sequence shown here is derived from an EMBL/GenBank/DDBJ whole genome shotgun (WGS) entry which is preliminary data.</text>
</comment>
<dbReference type="PANTHER" id="PTHR42938">
    <property type="entry name" value="FORMATE DEHYDROGENASE 1"/>
    <property type="match status" value="1"/>
</dbReference>
<evidence type="ECO:0000259" key="3">
    <source>
        <dbReference type="Pfam" id="PF00389"/>
    </source>
</evidence>